<feature type="domain" description="Rhodanese" evidence="3">
    <location>
        <begin position="182"/>
        <end position="297"/>
    </location>
</feature>
<dbReference type="Proteomes" id="UP001201262">
    <property type="component" value="Unassembled WGS sequence"/>
</dbReference>
<proteinExistence type="predicted"/>
<name>A0AAD4KEQ1_9EURO</name>
<dbReference type="InterPro" id="IPR036873">
    <property type="entry name" value="Rhodanese-like_dom_sf"/>
</dbReference>
<feature type="domain" description="Rhodanese" evidence="3">
    <location>
        <begin position="48"/>
        <end position="142"/>
    </location>
</feature>
<dbReference type="InterPro" id="IPR045078">
    <property type="entry name" value="TST/MPST-like"/>
</dbReference>
<dbReference type="AlphaFoldDB" id="A0AAD4KEQ1"/>
<dbReference type="CDD" id="cd01449">
    <property type="entry name" value="TST_Repeat_2"/>
    <property type="match status" value="1"/>
</dbReference>
<evidence type="ECO:0000259" key="3">
    <source>
        <dbReference type="PROSITE" id="PS50206"/>
    </source>
</evidence>
<dbReference type="EMBL" id="JAJTJA010000016">
    <property type="protein sequence ID" value="KAH8689083.1"/>
    <property type="molecule type" value="Genomic_DNA"/>
</dbReference>
<dbReference type="PANTHER" id="PTHR11364:SF27">
    <property type="entry name" value="SULFURTRANSFERASE"/>
    <property type="match status" value="1"/>
</dbReference>
<protein>
    <submittedName>
        <fullName evidence="4">Rhodanese-like domain-containing protein</fullName>
    </submittedName>
</protein>
<organism evidence="4 5">
    <name type="scientific">Talaromyces proteolyticus</name>
    <dbReference type="NCBI Taxonomy" id="1131652"/>
    <lineage>
        <taxon>Eukaryota</taxon>
        <taxon>Fungi</taxon>
        <taxon>Dikarya</taxon>
        <taxon>Ascomycota</taxon>
        <taxon>Pezizomycotina</taxon>
        <taxon>Eurotiomycetes</taxon>
        <taxon>Eurotiomycetidae</taxon>
        <taxon>Eurotiales</taxon>
        <taxon>Trichocomaceae</taxon>
        <taxon>Talaromyces</taxon>
        <taxon>Talaromyces sect. Bacilispori</taxon>
    </lineage>
</organism>
<dbReference type="SUPFAM" id="SSF52821">
    <property type="entry name" value="Rhodanese/Cell cycle control phosphatase"/>
    <property type="match status" value="2"/>
</dbReference>
<evidence type="ECO:0000313" key="5">
    <source>
        <dbReference type="Proteomes" id="UP001201262"/>
    </source>
</evidence>
<accession>A0AAD4KEQ1</accession>
<dbReference type="SMART" id="SM00450">
    <property type="entry name" value="RHOD"/>
    <property type="match status" value="2"/>
</dbReference>
<keyword evidence="5" id="KW-1185">Reference proteome</keyword>
<dbReference type="PROSITE" id="PS50206">
    <property type="entry name" value="RHODANESE_3"/>
    <property type="match status" value="2"/>
</dbReference>
<evidence type="ECO:0000256" key="1">
    <source>
        <dbReference type="ARBA" id="ARBA00022679"/>
    </source>
</evidence>
<evidence type="ECO:0000313" key="4">
    <source>
        <dbReference type="EMBL" id="KAH8689083.1"/>
    </source>
</evidence>
<dbReference type="GeneID" id="70252863"/>
<dbReference type="Gene3D" id="3.40.250.10">
    <property type="entry name" value="Rhodanese-like domain"/>
    <property type="match status" value="2"/>
</dbReference>
<dbReference type="PANTHER" id="PTHR11364">
    <property type="entry name" value="THIOSULFATE SULFERTANSFERASE"/>
    <property type="match status" value="1"/>
</dbReference>
<sequence length="302" mass="33029">MSLTSPDQNPFNYILVSPAELHTALSGPPSSRRIVPVAAGRLNALTSYRDSHIPSSVFFNMDKVRDTTSPYPQMLPTPNHFASCMSLLGIQPDDIVVIYDTPDIGLYFSPRVAWMFNYFGHTDVHVLNNFPRYIDQGFPVSKGDLSTISNSPNPSSIGNTNYSTASTINFEELRDSLATNKDQQKFQILDARIPRLFFGTGIDSNTSRPLGHMPGAINIPLASILTSDKAILPTVQLNQVFEEAGVKEDLPVVLTCNSGVTAAALGLALQICGYNMDKRLYDGSWSEWADRATTDGLIVHGS</sequence>
<gene>
    <name evidence="4" type="ORF">BGW36DRAFT_77193</name>
</gene>
<dbReference type="RefSeq" id="XP_046065509.1">
    <property type="nucleotide sequence ID" value="XM_046222577.1"/>
</dbReference>
<dbReference type="Pfam" id="PF00581">
    <property type="entry name" value="Rhodanese"/>
    <property type="match status" value="1"/>
</dbReference>
<reference evidence="4" key="1">
    <citation type="submission" date="2021-12" db="EMBL/GenBank/DDBJ databases">
        <title>Convergent genome expansion in fungi linked to evolution of root-endophyte symbiosis.</title>
        <authorList>
            <consortium name="DOE Joint Genome Institute"/>
            <person name="Ke Y.-H."/>
            <person name="Bonito G."/>
            <person name="Liao H.-L."/>
            <person name="Looney B."/>
            <person name="Rojas-Flechas A."/>
            <person name="Nash J."/>
            <person name="Hameed K."/>
            <person name="Schadt C."/>
            <person name="Martin F."/>
            <person name="Crous P.W."/>
            <person name="Miettinen O."/>
            <person name="Magnuson J.K."/>
            <person name="Labbe J."/>
            <person name="Jacobson D."/>
            <person name="Doktycz M.J."/>
            <person name="Veneault-Fourrey C."/>
            <person name="Kuo A."/>
            <person name="Mondo S."/>
            <person name="Calhoun S."/>
            <person name="Riley R."/>
            <person name="Ohm R."/>
            <person name="LaButti K."/>
            <person name="Andreopoulos B."/>
            <person name="Pangilinan J."/>
            <person name="Nolan M."/>
            <person name="Tritt A."/>
            <person name="Clum A."/>
            <person name="Lipzen A."/>
            <person name="Daum C."/>
            <person name="Barry K."/>
            <person name="Grigoriev I.V."/>
            <person name="Vilgalys R."/>
        </authorList>
    </citation>
    <scope>NUCLEOTIDE SEQUENCE</scope>
    <source>
        <strain evidence="4">PMI_201</strain>
    </source>
</reference>
<dbReference type="InterPro" id="IPR001763">
    <property type="entry name" value="Rhodanese-like_dom"/>
</dbReference>
<comment type="caution">
    <text evidence="4">The sequence shown here is derived from an EMBL/GenBank/DDBJ whole genome shotgun (WGS) entry which is preliminary data.</text>
</comment>
<evidence type="ECO:0000256" key="2">
    <source>
        <dbReference type="ARBA" id="ARBA00022737"/>
    </source>
</evidence>
<keyword evidence="2" id="KW-0677">Repeat</keyword>
<dbReference type="CDD" id="cd01448">
    <property type="entry name" value="TST_Repeat_1"/>
    <property type="match status" value="1"/>
</dbReference>
<dbReference type="GO" id="GO:0005739">
    <property type="term" value="C:mitochondrion"/>
    <property type="evidence" value="ECO:0007669"/>
    <property type="project" value="TreeGrafter"/>
</dbReference>
<keyword evidence="1" id="KW-0808">Transferase</keyword>
<dbReference type="GO" id="GO:0004792">
    <property type="term" value="F:thiosulfate-cyanide sulfurtransferase activity"/>
    <property type="evidence" value="ECO:0007669"/>
    <property type="project" value="TreeGrafter"/>
</dbReference>